<comment type="subcellular location">
    <subcellularLocation>
        <location evidence="1">Membrane</location>
        <topology evidence="1">Multi-pass membrane protein</topology>
    </subcellularLocation>
</comment>
<dbReference type="PANTHER" id="PTHR11537:SF254">
    <property type="entry name" value="POTASSIUM VOLTAGE-GATED CHANNEL PROTEIN SHAB"/>
    <property type="match status" value="1"/>
</dbReference>
<dbReference type="GO" id="GO:0005249">
    <property type="term" value="F:voltage-gated potassium channel activity"/>
    <property type="evidence" value="ECO:0007669"/>
    <property type="project" value="InterPro"/>
</dbReference>
<evidence type="ECO:0000256" key="11">
    <source>
        <dbReference type="ARBA" id="ARBA00023303"/>
    </source>
</evidence>
<evidence type="ECO:0000256" key="3">
    <source>
        <dbReference type="ARBA" id="ARBA00022538"/>
    </source>
</evidence>
<evidence type="ECO:0000256" key="12">
    <source>
        <dbReference type="SAM" id="Phobius"/>
    </source>
</evidence>
<dbReference type="PRINTS" id="PR00169">
    <property type="entry name" value="KCHANNEL"/>
</dbReference>
<feature type="transmembrane region" description="Helical" evidence="12">
    <location>
        <begin position="157"/>
        <end position="178"/>
    </location>
</feature>
<dbReference type="InterPro" id="IPR028325">
    <property type="entry name" value="VG_K_chnl"/>
</dbReference>
<keyword evidence="15" id="KW-1185">Reference proteome</keyword>
<dbReference type="STRING" id="355243.SAMN03080615_03604"/>
<dbReference type="SUPFAM" id="SSF158682">
    <property type="entry name" value="TerB-like"/>
    <property type="match status" value="1"/>
</dbReference>
<dbReference type="InterPro" id="IPR027359">
    <property type="entry name" value="Volt_channel_dom_sf"/>
</dbReference>
<evidence type="ECO:0000313" key="15">
    <source>
        <dbReference type="Proteomes" id="UP000198749"/>
    </source>
</evidence>
<accession>A0A1H9KQS8</accession>
<feature type="transmembrane region" description="Helical" evidence="12">
    <location>
        <begin position="94"/>
        <end position="120"/>
    </location>
</feature>
<keyword evidence="5" id="KW-0631">Potassium channel</keyword>
<feature type="transmembrane region" description="Helical" evidence="12">
    <location>
        <begin position="21"/>
        <end position="42"/>
    </location>
</feature>
<evidence type="ECO:0000256" key="5">
    <source>
        <dbReference type="ARBA" id="ARBA00022826"/>
    </source>
</evidence>
<evidence type="ECO:0000256" key="2">
    <source>
        <dbReference type="ARBA" id="ARBA00022448"/>
    </source>
</evidence>
<evidence type="ECO:0000256" key="8">
    <source>
        <dbReference type="ARBA" id="ARBA00022989"/>
    </source>
</evidence>
<feature type="transmembrane region" description="Helical" evidence="12">
    <location>
        <begin position="190"/>
        <end position="212"/>
    </location>
</feature>
<proteinExistence type="predicted"/>
<dbReference type="RefSeq" id="WP_091360966.1">
    <property type="nucleotide sequence ID" value="NZ_AP025284.1"/>
</dbReference>
<evidence type="ECO:0000259" key="13">
    <source>
        <dbReference type="Pfam" id="PF00520"/>
    </source>
</evidence>
<keyword evidence="4 12" id="KW-0812">Transmembrane</keyword>
<keyword evidence="2" id="KW-0813">Transport</keyword>
<dbReference type="EMBL" id="FOGB01000014">
    <property type="protein sequence ID" value="SER01409.1"/>
    <property type="molecule type" value="Genomic_DNA"/>
</dbReference>
<organism evidence="14 15">
    <name type="scientific">Amphritea atlantica</name>
    <dbReference type="NCBI Taxonomy" id="355243"/>
    <lineage>
        <taxon>Bacteria</taxon>
        <taxon>Pseudomonadati</taxon>
        <taxon>Pseudomonadota</taxon>
        <taxon>Gammaproteobacteria</taxon>
        <taxon>Oceanospirillales</taxon>
        <taxon>Oceanospirillaceae</taxon>
        <taxon>Amphritea</taxon>
    </lineage>
</organism>
<evidence type="ECO:0000256" key="1">
    <source>
        <dbReference type="ARBA" id="ARBA00004141"/>
    </source>
</evidence>
<keyword evidence="10 12" id="KW-0472">Membrane</keyword>
<protein>
    <submittedName>
        <fullName evidence="14">Voltage-gated potassium channel</fullName>
    </submittedName>
</protein>
<evidence type="ECO:0000256" key="9">
    <source>
        <dbReference type="ARBA" id="ARBA00023065"/>
    </source>
</evidence>
<reference evidence="15" key="1">
    <citation type="submission" date="2016-10" db="EMBL/GenBank/DDBJ databases">
        <authorList>
            <person name="Varghese N."/>
            <person name="Submissions S."/>
        </authorList>
    </citation>
    <scope>NUCLEOTIDE SEQUENCE [LARGE SCALE GENOMIC DNA]</scope>
    <source>
        <strain evidence="15">DSM 18887</strain>
    </source>
</reference>
<feature type="transmembrane region" description="Helical" evidence="12">
    <location>
        <begin position="218"/>
        <end position="242"/>
    </location>
</feature>
<keyword evidence="3" id="KW-0633">Potassium transport</keyword>
<dbReference type="InterPro" id="IPR029024">
    <property type="entry name" value="TerB-like"/>
</dbReference>
<evidence type="ECO:0000256" key="7">
    <source>
        <dbReference type="ARBA" id="ARBA00022958"/>
    </source>
</evidence>
<dbReference type="OrthoDB" id="9813518at2"/>
<dbReference type="Gene3D" id="1.20.120.350">
    <property type="entry name" value="Voltage-gated potassium channels. Chain C"/>
    <property type="match status" value="1"/>
</dbReference>
<evidence type="ECO:0000256" key="6">
    <source>
        <dbReference type="ARBA" id="ARBA00022882"/>
    </source>
</evidence>
<dbReference type="AlphaFoldDB" id="A0A1H9KQS8"/>
<gene>
    <name evidence="14" type="ORF">SAMN03080615_03604</name>
</gene>
<dbReference type="Pfam" id="PF00520">
    <property type="entry name" value="Ion_trans"/>
    <property type="match status" value="1"/>
</dbReference>
<keyword evidence="9" id="KW-0406">Ion transport</keyword>
<dbReference type="GO" id="GO:0001508">
    <property type="term" value="P:action potential"/>
    <property type="evidence" value="ECO:0007669"/>
    <property type="project" value="TreeGrafter"/>
</dbReference>
<dbReference type="PANTHER" id="PTHR11537">
    <property type="entry name" value="VOLTAGE-GATED POTASSIUM CHANNEL"/>
    <property type="match status" value="1"/>
</dbReference>
<dbReference type="Proteomes" id="UP000198749">
    <property type="component" value="Unassembled WGS sequence"/>
</dbReference>
<feature type="transmembrane region" description="Helical" evidence="12">
    <location>
        <begin position="54"/>
        <end position="73"/>
    </location>
</feature>
<dbReference type="Gene3D" id="1.10.287.70">
    <property type="match status" value="1"/>
</dbReference>
<keyword evidence="6" id="KW-0851">Voltage-gated channel</keyword>
<evidence type="ECO:0000313" key="14">
    <source>
        <dbReference type="EMBL" id="SER01409.1"/>
    </source>
</evidence>
<keyword evidence="8 12" id="KW-1133">Transmembrane helix</keyword>
<dbReference type="InterPro" id="IPR005821">
    <property type="entry name" value="Ion_trans_dom"/>
</dbReference>
<name>A0A1H9KQS8_9GAMM</name>
<dbReference type="FunFam" id="1.10.287.70:FF:000028">
    <property type="entry name" value="potassium voltage-gated channel subfamily D member 3"/>
    <property type="match status" value="1"/>
</dbReference>
<sequence>MISRRKLTYEILDIGNKQHTLGKIVDIFLILLISLNVLFVILETLPAITALEHQWFYWFEVFSVIVFSIEYVARVWSCVEDEKIAHKHPVWGRLRYMLTPLALIDLIVILPFYLSMMLVVDLRFMRVLRLLRVFKLTRYSSSMSLLLQVLQREARSISAALFVLFMLIIVASSLIYFAEHHAQPEAFSSIPAAMWWAIVTMTTLGYGDVIPITVMGKIMASIISIMSLGIVALPAGLLASGFSEAIRERRRTYEKMVNLALQDGEIDSIEHKALNQMRETLGISKEDAAHILHANIDRKMEQDVSRDLNQLRQEIDAVLLDRCPHCNHSVKWLERRGRSKERS</sequence>
<keyword evidence="11 14" id="KW-0407">Ion channel</keyword>
<dbReference type="SUPFAM" id="SSF81324">
    <property type="entry name" value="Voltage-gated potassium channels"/>
    <property type="match status" value="1"/>
</dbReference>
<evidence type="ECO:0000256" key="10">
    <source>
        <dbReference type="ARBA" id="ARBA00023136"/>
    </source>
</evidence>
<keyword evidence="7" id="KW-0630">Potassium</keyword>
<dbReference type="GO" id="GO:0008076">
    <property type="term" value="C:voltage-gated potassium channel complex"/>
    <property type="evidence" value="ECO:0007669"/>
    <property type="project" value="InterPro"/>
</dbReference>
<feature type="domain" description="Ion transport" evidence="13">
    <location>
        <begin position="23"/>
        <end position="248"/>
    </location>
</feature>
<evidence type="ECO:0000256" key="4">
    <source>
        <dbReference type="ARBA" id="ARBA00022692"/>
    </source>
</evidence>